<evidence type="ECO:0000313" key="4">
    <source>
        <dbReference type="Proteomes" id="UP000291422"/>
    </source>
</evidence>
<organism evidence="3 4">
    <name type="scientific">Alternaria alternata</name>
    <name type="common">Alternaria rot fungus</name>
    <name type="synonym">Torula alternata</name>
    <dbReference type="NCBI Taxonomy" id="5599"/>
    <lineage>
        <taxon>Eukaryota</taxon>
        <taxon>Fungi</taxon>
        <taxon>Dikarya</taxon>
        <taxon>Ascomycota</taxon>
        <taxon>Pezizomycotina</taxon>
        <taxon>Dothideomycetes</taxon>
        <taxon>Pleosporomycetidae</taxon>
        <taxon>Pleosporales</taxon>
        <taxon>Pleosporineae</taxon>
        <taxon>Pleosporaceae</taxon>
        <taxon>Alternaria</taxon>
        <taxon>Alternaria sect. Alternaria</taxon>
        <taxon>Alternaria alternata complex</taxon>
    </lineage>
</organism>
<dbReference type="AlphaFoldDB" id="A0A4V1WQI8"/>
<evidence type="ECO:0000256" key="2">
    <source>
        <dbReference type="SAM" id="SignalP"/>
    </source>
</evidence>
<dbReference type="Proteomes" id="UP000291422">
    <property type="component" value="Unassembled WGS sequence"/>
</dbReference>
<reference evidence="4" key="1">
    <citation type="journal article" date="2019" name="bioRxiv">
        <title>Genomics, evolutionary history and diagnostics of the Alternaria alternata species group including apple and Asian pear pathotypes.</title>
        <authorList>
            <person name="Armitage A.D."/>
            <person name="Cockerton H.M."/>
            <person name="Sreenivasaprasad S."/>
            <person name="Woodhall J.W."/>
            <person name="Lane C.R."/>
            <person name="Harrison R.J."/>
            <person name="Clarkson J.P."/>
        </authorList>
    </citation>
    <scope>NUCLEOTIDE SEQUENCE [LARGE SCALE GENOMIC DNA]</scope>
    <source>
        <strain evidence="4">FERA 1177</strain>
    </source>
</reference>
<accession>A0A4V1WQI8</accession>
<keyword evidence="2" id="KW-0732">Signal</keyword>
<dbReference type="EMBL" id="PDXD01000039">
    <property type="protein sequence ID" value="RYN70577.1"/>
    <property type="molecule type" value="Genomic_DNA"/>
</dbReference>
<sequence length="75" mass="8600">MLLAMLLANAFLLFLFRSNSRVDHSAKEAECGASSFCVFVMLRKVWSSVPQDPEPWGREREEELDGSWRRRQPGG</sequence>
<protein>
    <recommendedName>
        <fullName evidence="5">Secreted protein</fullName>
    </recommendedName>
</protein>
<feature type="chain" id="PRO_5020513611" description="Secreted protein" evidence="2">
    <location>
        <begin position="21"/>
        <end position="75"/>
    </location>
</feature>
<evidence type="ECO:0008006" key="5">
    <source>
        <dbReference type="Google" id="ProtNLM"/>
    </source>
</evidence>
<name>A0A4V1WQI8_ALTAL</name>
<proteinExistence type="predicted"/>
<feature type="signal peptide" evidence="2">
    <location>
        <begin position="1"/>
        <end position="20"/>
    </location>
</feature>
<comment type="caution">
    <text evidence="3">The sequence shown here is derived from an EMBL/GenBank/DDBJ whole genome shotgun (WGS) entry which is preliminary data.</text>
</comment>
<feature type="region of interest" description="Disordered" evidence="1">
    <location>
        <begin position="49"/>
        <end position="75"/>
    </location>
</feature>
<gene>
    <name evidence="3" type="ORF">AA0117_g10321</name>
</gene>
<evidence type="ECO:0000256" key="1">
    <source>
        <dbReference type="SAM" id="MobiDB-lite"/>
    </source>
</evidence>
<evidence type="ECO:0000313" key="3">
    <source>
        <dbReference type="EMBL" id="RYN70577.1"/>
    </source>
</evidence>